<dbReference type="OrthoDB" id="26149at2759"/>
<dbReference type="AlphaFoldDB" id="A0A9N9WA19"/>
<dbReference type="InterPro" id="IPR040144">
    <property type="entry name" value="RAP1GDS1"/>
</dbReference>
<evidence type="ECO:0000313" key="2">
    <source>
        <dbReference type="Proteomes" id="UP001153714"/>
    </source>
</evidence>
<keyword evidence="2" id="KW-1185">Reference proteome</keyword>
<accession>A0A9N9WA19</accession>
<proteinExistence type="predicted"/>
<sequence length="318" mass="35489">MDGSSAKKSTSLETLVIQNITNLNELKTKLSDIINNGRDYEYDVSSCLKTLINSSDQDIVLLTIQAISELTKCETKRESYAQKDLIQPIIRILHTEVNSGKTELLKQSCRALGNLCCDCDTSRKILLECNGVCELKKLVEQTLKNNDAPHNEIKLLACKCLLNFAIGGQEFSEMIVQENLIELLHRILDLELNNDDMSDEMVSTSLLILSVISDNDPEILFDDKVNKAVLDVLRETNNVEISELCLDHLHAQAEHDGVKTLIANEGGLQLVCTRLEQLMMKCDNGDLEADESEVEAIVKQACDLIIIVLTGGEFLFYL</sequence>
<dbReference type="Proteomes" id="UP001153714">
    <property type="component" value="Chromosome 13"/>
</dbReference>
<evidence type="ECO:0000313" key="1">
    <source>
        <dbReference type="EMBL" id="CAG9785305.1"/>
    </source>
</evidence>
<reference evidence="1" key="2">
    <citation type="submission" date="2022-10" db="EMBL/GenBank/DDBJ databases">
        <authorList>
            <consortium name="ENA_rothamsted_submissions"/>
            <consortium name="culmorum"/>
            <person name="King R."/>
        </authorList>
    </citation>
    <scope>NUCLEOTIDE SEQUENCE</scope>
</reference>
<dbReference type="SUPFAM" id="SSF48371">
    <property type="entry name" value="ARM repeat"/>
    <property type="match status" value="1"/>
</dbReference>
<name>A0A9N9WA19_9NEOP</name>
<reference evidence="1" key="1">
    <citation type="submission" date="2021-12" db="EMBL/GenBank/DDBJ databases">
        <authorList>
            <person name="King R."/>
        </authorList>
    </citation>
    <scope>NUCLEOTIDE SEQUENCE</scope>
</reference>
<dbReference type="GO" id="GO:0005085">
    <property type="term" value="F:guanyl-nucleotide exchange factor activity"/>
    <property type="evidence" value="ECO:0007669"/>
    <property type="project" value="InterPro"/>
</dbReference>
<gene>
    <name evidence="1" type="ORF">DIATSA_LOCUS3347</name>
</gene>
<dbReference type="EMBL" id="OU893344">
    <property type="protein sequence ID" value="CAG9785305.1"/>
    <property type="molecule type" value="Genomic_DNA"/>
</dbReference>
<dbReference type="Gene3D" id="1.25.10.10">
    <property type="entry name" value="Leucine-rich Repeat Variant"/>
    <property type="match status" value="1"/>
</dbReference>
<dbReference type="InterPro" id="IPR011989">
    <property type="entry name" value="ARM-like"/>
</dbReference>
<organism evidence="1 2">
    <name type="scientific">Diatraea saccharalis</name>
    <name type="common">sugarcane borer</name>
    <dbReference type="NCBI Taxonomy" id="40085"/>
    <lineage>
        <taxon>Eukaryota</taxon>
        <taxon>Metazoa</taxon>
        <taxon>Ecdysozoa</taxon>
        <taxon>Arthropoda</taxon>
        <taxon>Hexapoda</taxon>
        <taxon>Insecta</taxon>
        <taxon>Pterygota</taxon>
        <taxon>Neoptera</taxon>
        <taxon>Endopterygota</taxon>
        <taxon>Lepidoptera</taxon>
        <taxon>Glossata</taxon>
        <taxon>Ditrysia</taxon>
        <taxon>Pyraloidea</taxon>
        <taxon>Crambidae</taxon>
        <taxon>Crambinae</taxon>
        <taxon>Diatraea</taxon>
    </lineage>
</organism>
<dbReference type="PANTHER" id="PTHR10957">
    <property type="entry name" value="RAP1 GTPASE-GDP DISSOCIATION STIMULATOR 1"/>
    <property type="match status" value="1"/>
</dbReference>
<protein>
    <submittedName>
        <fullName evidence="1">Uncharacterized protein</fullName>
    </submittedName>
</protein>
<dbReference type="InterPro" id="IPR016024">
    <property type="entry name" value="ARM-type_fold"/>
</dbReference>